<feature type="region of interest" description="Disordered" evidence="4">
    <location>
        <begin position="879"/>
        <end position="903"/>
    </location>
</feature>
<evidence type="ECO:0000313" key="8">
    <source>
        <dbReference type="Proteomes" id="UP000694546"/>
    </source>
</evidence>
<reference evidence="7" key="1">
    <citation type="submission" date="2025-08" db="UniProtKB">
        <authorList>
            <consortium name="Ensembl"/>
        </authorList>
    </citation>
    <scope>IDENTIFICATION</scope>
</reference>
<evidence type="ECO:0000256" key="1">
    <source>
        <dbReference type="ARBA" id="ARBA00004370"/>
    </source>
</evidence>
<feature type="compositionally biased region" description="Polar residues" evidence="4">
    <location>
        <begin position="780"/>
        <end position="791"/>
    </location>
</feature>
<dbReference type="GeneTree" id="ENSGT00940000166822"/>
<dbReference type="SMART" id="SM00239">
    <property type="entry name" value="C2"/>
    <property type="match status" value="2"/>
</dbReference>
<feature type="compositionally biased region" description="Polar residues" evidence="4">
    <location>
        <begin position="262"/>
        <end position="287"/>
    </location>
</feature>
<feature type="domain" description="C2" evidence="5">
    <location>
        <begin position="1294"/>
        <end position="1416"/>
    </location>
</feature>
<feature type="compositionally biased region" description="Basic and acidic residues" evidence="4">
    <location>
        <begin position="644"/>
        <end position="658"/>
    </location>
</feature>
<feature type="compositionally biased region" description="Basic and acidic residues" evidence="4">
    <location>
        <begin position="1230"/>
        <end position="1241"/>
    </location>
</feature>
<dbReference type="OrthoDB" id="195679at2759"/>
<feature type="compositionally biased region" description="Polar residues" evidence="4">
    <location>
        <begin position="317"/>
        <end position="329"/>
    </location>
</feature>
<dbReference type="Pfam" id="PF00168">
    <property type="entry name" value="C2"/>
    <property type="match status" value="2"/>
</dbReference>
<feature type="compositionally biased region" description="Low complexity" evidence="4">
    <location>
        <begin position="1027"/>
        <end position="1041"/>
    </location>
</feature>
<feature type="compositionally biased region" description="Polar residues" evidence="4">
    <location>
        <begin position="959"/>
        <end position="983"/>
    </location>
</feature>
<dbReference type="CDD" id="cd04020">
    <property type="entry name" value="C2B_SLP_1-2-3-4"/>
    <property type="match status" value="1"/>
</dbReference>
<proteinExistence type="predicted"/>
<dbReference type="InterPro" id="IPR035892">
    <property type="entry name" value="C2_domain_sf"/>
</dbReference>
<feature type="region of interest" description="Disordered" evidence="4">
    <location>
        <begin position="262"/>
        <end position="394"/>
    </location>
</feature>
<feature type="region of interest" description="Disordered" evidence="4">
    <location>
        <begin position="508"/>
        <end position="527"/>
    </location>
</feature>
<protein>
    <submittedName>
        <fullName evidence="7">Synaptotagmin-like 2b</fullName>
    </submittedName>
</protein>
<keyword evidence="3" id="KW-0472">Membrane</keyword>
<feature type="compositionally biased region" description="Basic and acidic residues" evidence="4">
    <location>
        <begin position="301"/>
        <end position="315"/>
    </location>
</feature>
<feature type="region of interest" description="Disordered" evidence="4">
    <location>
        <begin position="644"/>
        <end position="682"/>
    </location>
</feature>
<dbReference type="Gene3D" id="6.10.250.3000">
    <property type="match status" value="1"/>
</dbReference>
<feature type="region of interest" description="Disordered" evidence="4">
    <location>
        <begin position="136"/>
        <end position="247"/>
    </location>
</feature>
<dbReference type="Ensembl" id="ENSGMOT00000077205.1">
    <property type="protein sequence ID" value="ENSGMOP00000034693.1"/>
    <property type="gene ID" value="ENSGMOG00000033771.1"/>
</dbReference>
<dbReference type="InterPro" id="IPR043567">
    <property type="entry name" value="SYTL1-5_C2B"/>
</dbReference>
<feature type="compositionally biased region" description="Basic and acidic residues" evidence="4">
    <location>
        <begin position="1046"/>
        <end position="1055"/>
    </location>
</feature>
<reference evidence="7" key="2">
    <citation type="submission" date="2025-09" db="UniProtKB">
        <authorList>
            <consortium name="Ensembl"/>
        </authorList>
    </citation>
    <scope>IDENTIFICATION</scope>
</reference>
<evidence type="ECO:0000313" key="7">
    <source>
        <dbReference type="Ensembl" id="ENSGMOP00000034693.1"/>
    </source>
</evidence>
<dbReference type="GO" id="GO:0031267">
    <property type="term" value="F:small GTPase binding"/>
    <property type="evidence" value="ECO:0007669"/>
    <property type="project" value="InterPro"/>
</dbReference>
<feature type="region of interest" description="Disordered" evidence="4">
    <location>
        <begin position="959"/>
        <end position="1091"/>
    </location>
</feature>
<feature type="compositionally biased region" description="Basic and acidic residues" evidence="4">
    <location>
        <begin position="984"/>
        <end position="1002"/>
    </location>
</feature>
<feature type="compositionally biased region" description="Polar residues" evidence="4">
    <location>
        <begin position="198"/>
        <end position="214"/>
    </location>
</feature>
<dbReference type="InterPro" id="IPR010911">
    <property type="entry name" value="Rab_BD"/>
</dbReference>
<dbReference type="OMA" id="CEDSYPR"/>
<organism evidence="7 8">
    <name type="scientific">Gadus morhua</name>
    <name type="common">Atlantic cod</name>
    <dbReference type="NCBI Taxonomy" id="8049"/>
    <lineage>
        <taxon>Eukaryota</taxon>
        <taxon>Metazoa</taxon>
        <taxon>Chordata</taxon>
        <taxon>Craniata</taxon>
        <taxon>Vertebrata</taxon>
        <taxon>Euteleostomi</taxon>
        <taxon>Actinopterygii</taxon>
        <taxon>Neopterygii</taxon>
        <taxon>Teleostei</taxon>
        <taxon>Neoteleostei</taxon>
        <taxon>Acanthomorphata</taxon>
        <taxon>Zeiogadaria</taxon>
        <taxon>Gadariae</taxon>
        <taxon>Gadiformes</taxon>
        <taxon>Gadoidei</taxon>
        <taxon>Gadidae</taxon>
        <taxon>Gadus</taxon>
    </lineage>
</organism>
<evidence type="ECO:0000256" key="3">
    <source>
        <dbReference type="ARBA" id="ARBA00023136"/>
    </source>
</evidence>
<feature type="compositionally biased region" description="Low complexity" evidence="4">
    <location>
        <begin position="1245"/>
        <end position="1257"/>
    </location>
</feature>
<evidence type="ECO:0000256" key="4">
    <source>
        <dbReference type="SAM" id="MobiDB-lite"/>
    </source>
</evidence>
<dbReference type="Gene3D" id="2.60.40.150">
    <property type="entry name" value="C2 domain"/>
    <property type="match status" value="2"/>
</dbReference>
<dbReference type="GO" id="GO:0072554">
    <property type="term" value="P:blood vessel lumenization"/>
    <property type="evidence" value="ECO:0007669"/>
    <property type="project" value="Ensembl"/>
</dbReference>
<keyword evidence="8" id="KW-1185">Reference proteome</keyword>
<dbReference type="PROSITE" id="PS50004">
    <property type="entry name" value="C2"/>
    <property type="match status" value="2"/>
</dbReference>
<dbReference type="GO" id="GO:0070382">
    <property type="term" value="C:exocytic vesicle"/>
    <property type="evidence" value="ECO:0007669"/>
    <property type="project" value="TreeGrafter"/>
</dbReference>
<dbReference type="InterPro" id="IPR000008">
    <property type="entry name" value="C2_dom"/>
</dbReference>
<evidence type="ECO:0000259" key="6">
    <source>
        <dbReference type="PROSITE" id="PS50916"/>
    </source>
</evidence>
<feature type="compositionally biased region" description="Basic and acidic residues" evidence="4">
    <location>
        <begin position="1062"/>
        <end position="1073"/>
    </location>
</feature>
<feature type="compositionally biased region" description="Polar residues" evidence="4">
    <location>
        <begin position="1074"/>
        <end position="1089"/>
    </location>
</feature>
<feature type="compositionally biased region" description="Low complexity" evidence="4">
    <location>
        <begin position="1172"/>
        <end position="1193"/>
    </location>
</feature>
<feature type="region of interest" description="Disordered" evidence="4">
    <location>
        <begin position="97"/>
        <end position="122"/>
    </location>
</feature>
<evidence type="ECO:0000259" key="5">
    <source>
        <dbReference type="PROSITE" id="PS50004"/>
    </source>
</evidence>
<feature type="compositionally biased region" description="Polar residues" evidence="4">
    <location>
        <begin position="226"/>
        <end position="236"/>
    </location>
</feature>
<name>A0A8C5ANP5_GADMO</name>
<dbReference type="GO" id="GO:0005886">
    <property type="term" value="C:plasma membrane"/>
    <property type="evidence" value="ECO:0007669"/>
    <property type="project" value="UniProtKB-SubCell"/>
</dbReference>
<dbReference type="GO" id="GO:0042043">
    <property type="term" value="F:neurexin family protein binding"/>
    <property type="evidence" value="ECO:0007669"/>
    <property type="project" value="TreeGrafter"/>
</dbReference>
<gene>
    <name evidence="7" type="primary">sytl2b</name>
</gene>
<dbReference type="GO" id="GO:0006886">
    <property type="term" value="P:intracellular protein transport"/>
    <property type="evidence" value="ECO:0007669"/>
    <property type="project" value="InterPro"/>
</dbReference>
<feature type="domain" description="C2" evidence="5">
    <location>
        <begin position="1431"/>
        <end position="1563"/>
    </location>
</feature>
<feature type="domain" description="RabBD" evidence="6">
    <location>
        <begin position="1"/>
        <end position="61"/>
    </location>
</feature>
<dbReference type="SUPFAM" id="SSF49562">
    <property type="entry name" value="C2 domain (Calcium/lipid-binding domain, CaLB)"/>
    <property type="match status" value="2"/>
</dbReference>
<feature type="compositionally biased region" description="Basic and acidic residues" evidence="4">
    <location>
        <begin position="1207"/>
        <end position="1219"/>
    </location>
</feature>
<accession>A0A8C5ANP5</accession>
<dbReference type="CDD" id="cd08393">
    <property type="entry name" value="C2A_SLP-1_2"/>
    <property type="match status" value="1"/>
</dbReference>
<sequence>MIDLSHLTDEEQERILKVLNRDTELKRHEEERVSNLQKLLDRGKQSETKLKYLTGEWFYEEKSRRHKDRIHGSEIILASMKQRRKSNVDLTLSTAEASVKPSLSSPRVSHSLAPPPKPARLLDTPLLVKKRVLDAESNQTQAASQSPGRPRRNPFNRASFIVVEPNEKTEEPIVTGDQRPQKSPDTEPMAPLKDPTACHSTPGGSLTSEASSTGVRPVPKMRTFASRHSSTLSNNAPGHDLPGDTKVMVPAPRLSLKYASQSVVASPSSDRSVESPAQGTEVSQVSRFSPHVVAAKSLQRPTEELRKEEPAEDLTKNIPSVTPETNIANTKRDGPNAIGRVSPKKTRDAKPKEYGDSLTTSLSTNETKEPERRKVSNGGSSSASAPRDEDLSMTQSVVDQPVRYDLNLIEKAYQHTAPSSVPKPKLSHQISTASEGEEGSIAKVLEWFSRSTDSNDWLDIEDSQPTVINLDRKEDVKVKGTLEDRMRDDHGSHVVEMKKDHLVKESNEVKENMEKKRESRVVREDVKKNARQEAKALSIEDKGDGNLAGKISNAKLPGPKILNIISDRAISDKRQKPEILQMDELRQKETNDQIVEHLASAPERVKYNKSTFKNETKQTPTSNSQGETDFLISSGHNIQTEDIKHKQPDHTNKKDTSIHPEPLIYPSLTNHRNKPNNTRKDRPNYAADLLILQTNPEVLDRRGSENDLQSALKASQYRASPLPDKPSLTLLSSSITTPQEDEFLKAPLETTLQMKDIPDHDKLRQAIPSPSMDYKRSGGNALSTTKPQTKSHGNEDTKSKVIEDGAVKTGMAPKKDFMQNRVTSRLPLGRQESKVERIRELKSLWEKEMNKQVLLNVKSKDGGDGKMISTSNLSKSKRFSKSEYNLRSMGKDTDNDLEDSNGNMLNFTQRQETSNPSLGTNSSQFNNLREFWGSSNFSRRGSFMAEKANTHKNREILDSQSLSSELQPSAVTEKSSFRPVNSGQHKDNRIELKENPREEETSTKLQSNVGKKIQSPKARTDSFGNISSRTSAMRRSTSMFSLNVSKEQDCGKKSQEGVMRQSADKSQHRRQSDGRVSSTRRPSVNSESQALRARAFVPRDYRHYLGMTEKSSVHNSLAPVVSEQGSDGKAYDFDLCGPARETSPVGSEERYGRTGGKASQRVNNSSSDTGRESSLSSTASETRSNSRTSSNWENDSEDQNPVKRALRRAELKNKTKSLEDITSFGSSTWQERRPDPSDMRRSKNATSISTASTASFSDPDHMKNMSKSVPSFLQKERSGSVMTMYSGEIGNVDVTGNIQFSINYVQKLTEFHIFVAQCQGLAAVDPKRGRSDPYVKSYLVPDKASLGKRKTAVKKKTLNPTFNEILRYRVHKEYLRTQTLILSVWHHDTFGKNSFLGEVDLDLSTWDFDHTQMNYLDLRARMPSSVTPSDNRGEMRLAIRFLPQVTTSKAVMMHGPPTGEVHIWVKECNNLPLIRATMDPYVKCFVLPDTSRKGRQKTRVLRRTTNPIFNHTMVYDGIKQADLTEACVELTVWDRDRLASNLLGGLRLGLGTGRSYGAVVNWMDSSLCEVRLWERMMASPNEWVEELLPLRRLTSAKTALK</sequence>
<dbReference type="PROSITE" id="PS50916">
    <property type="entry name" value="RABBD"/>
    <property type="match status" value="1"/>
</dbReference>
<feature type="compositionally biased region" description="Polar residues" evidence="4">
    <location>
        <begin position="136"/>
        <end position="147"/>
    </location>
</feature>
<dbReference type="PANTHER" id="PTHR45716:SF5">
    <property type="entry name" value="SYNAPTOTAGMIN-LIKE PROTEIN 2"/>
    <property type="match status" value="1"/>
</dbReference>
<feature type="region of interest" description="Disordered" evidence="4">
    <location>
        <begin position="769"/>
        <end position="798"/>
    </location>
</feature>
<dbReference type="GO" id="GO:0006887">
    <property type="term" value="P:exocytosis"/>
    <property type="evidence" value="ECO:0007669"/>
    <property type="project" value="UniProtKB-KW"/>
</dbReference>
<feature type="region of interest" description="Disordered" evidence="4">
    <location>
        <begin position="1132"/>
        <end position="1266"/>
    </location>
</feature>
<feature type="compositionally biased region" description="Basic and acidic residues" evidence="4">
    <location>
        <begin position="345"/>
        <end position="355"/>
    </location>
</feature>
<dbReference type="Proteomes" id="UP000694546">
    <property type="component" value="Chromosome 16"/>
</dbReference>
<evidence type="ECO:0000256" key="2">
    <source>
        <dbReference type="ARBA" id="ARBA00022737"/>
    </source>
</evidence>
<feature type="compositionally biased region" description="Polar residues" evidence="4">
    <location>
        <begin position="97"/>
        <end position="108"/>
    </location>
</feature>
<dbReference type="PANTHER" id="PTHR45716">
    <property type="entry name" value="BITESIZE, ISOFORM I"/>
    <property type="match status" value="1"/>
</dbReference>
<keyword evidence="2" id="KW-0677">Repeat</keyword>
<comment type="subcellular location">
    <subcellularLocation>
        <location evidence="1">Membrane</location>
    </subcellularLocation>
</comment>